<evidence type="ECO:0000313" key="7">
    <source>
        <dbReference type="Proteomes" id="UP000316256"/>
    </source>
</evidence>
<dbReference type="InterPro" id="IPR029759">
    <property type="entry name" value="GPX_AS"/>
</dbReference>
<dbReference type="PRINTS" id="PR01011">
    <property type="entry name" value="GLUTPROXDASE"/>
</dbReference>
<evidence type="ECO:0000256" key="1">
    <source>
        <dbReference type="ARBA" id="ARBA00006926"/>
    </source>
</evidence>
<dbReference type="SUPFAM" id="SSF52833">
    <property type="entry name" value="Thioredoxin-like"/>
    <property type="match status" value="1"/>
</dbReference>
<accession>A0A541BPG5</accession>
<dbReference type="Gene3D" id="3.40.30.10">
    <property type="entry name" value="Glutaredoxin"/>
    <property type="match status" value="1"/>
</dbReference>
<dbReference type="PROSITE" id="PS00460">
    <property type="entry name" value="GLUTATHIONE_PEROXID_1"/>
    <property type="match status" value="1"/>
</dbReference>
<dbReference type="InterPro" id="IPR036249">
    <property type="entry name" value="Thioredoxin-like_sf"/>
</dbReference>
<dbReference type="PROSITE" id="PS00763">
    <property type="entry name" value="GLUTATHIONE_PEROXID_2"/>
    <property type="match status" value="1"/>
</dbReference>
<dbReference type="RefSeq" id="WP_142096293.1">
    <property type="nucleotide sequence ID" value="NZ_VIGH01000002.1"/>
</dbReference>
<dbReference type="PANTHER" id="PTHR11592">
    <property type="entry name" value="GLUTATHIONE PEROXIDASE"/>
    <property type="match status" value="1"/>
</dbReference>
<dbReference type="InterPro" id="IPR029760">
    <property type="entry name" value="GPX_CS"/>
</dbReference>
<proteinExistence type="inferred from homology"/>
<protein>
    <recommendedName>
        <fullName evidence="5">Glutathione peroxidase</fullName>
    </recommendedName>
</protein>
<dbReference type="PIRSF" id="PIRSF000303">
    <property type="entry name" value="Glutathion_perox"/>
    <property type="match status" value="1"/>
</dbReference>
<reference evidence="6 7" key="1">
    <citation type="submission" date="2019-06" db="EMBL/GenBank/DDBJ databases">
        <title>Rhodococcus spaelei sp. nov., isolated from a cave.</title>
        <authorList>
            <person name="Lee S.D."/>
        </authorList>
    </citation>
    <scope>NUCLEOTIDE SEQUENCE [LARGE SCALE GENOMIC DNA]</scope>
    <source>
        <strain evidence="6 7">C9-5</strain>
    </source>
</reference>
<gene>
    <name evidence="6" type="ORF">FK531_06100</name>
</gene>
<dbReference type="AlphaFoldDB" id="A0A541BPG5"/>
<organism evidence="6 7">
    <name type="scientific">Rhodococcus spelaei</name>
    <dbReference type="NCBI Taxonomy" id="2546320"/>
    <lineage>
        <taxon>Bacteria</taxon>
        <taxon>Bacillati</taxon>
        <taxon>Actinomycetota</taxon>
        <taxon>Actinomycetes</taxon>
        <taxon>Mycobacteriales</taxon>
        <taxon>Nocardiaceae</taxon>
        <taxon>Rhodococcus</taxon>
    </lineage>
</organism>
<dbReference type="EMBL" id="VIGH01000002">
    <property type="protein sequence ID" value="TQF74213.1"/>
    <property type="molecule type" value="Genomic_DNA"/>
</dbReference>
<evidence type="ECO:0000256" key="3">
    <source>
        <dbReference type="ARBA" id="ARBA00023002"/>
    </source>
</evidence>
<dbReference type="CDD" id="cd00340">
    <property type="entry name" value="GSH_Peroxidase"/>
    <property type="match status" value="1"/>
</dbReference>
<dbReference type="GO" id="GO:0034599">
    <property type="term" value="P:cellular response to oxidative stress"/>
    <property type="evidence" value="ECO:0007669"/>
    <property type="project" value="TreeGrafter"/>
</dbReference>
<dbReference type="GO" id="GO:0004601">
    <property type="term" value="F:peroxidase activity"/>
    <property type="evidence" value="ECO:0007669"/>
    <property type="project" value="UniProtKB-KW"/>
</dbReference>
<keyword evidence="2 5" id="KW-0575">Peroxidase</keyword>
<comment type="similarity">
    <text evidence="1 5">Belongs to the glutathione peroxidase family.</text>
</comment>
<evidence type="ECO:0000256" key="2">
    <source>
        <dbReference type="ARBA" id="ARBA00022559"/>
    </source>
</evidence>
<sequence>MSVHNFTVATADGTTEDLSGYAGKYLLIVNVASKCGLTPQYEGLEELNRKSDDLGLQIIGFPCNQFAGQEPGTDAEIQEFCRVNYDVTFPVYGKIDVNGDDAHPLYRHLRAEAPGDFGPDNGFLFDHVSKTMPESIGTDAVKWNFTKFLVDPEGNVVRRFEPTVLPSEIETALAGQA</sequence>
<dbReference type="OrthoDB" id="9785502at2"/>
<dbReference type="Proteomes" id="UP000316256">
    <property type="component" value="Unassembled WGS sequence"/>
</dbReference>
<feature type="active site" evidence="4">
    <location>
        <position position="35"/>
    </location>
</feature>
<dbReference type="PANTHER" id="PTHR11592:SF78">
    <property type="entry name" value="GLUTATHIONE PEROXIDASE"/>
    <property type="match status" value="1"/>
</dbReference>
<comment type="caution">
    <text evidence="6">The sequence shown here is derived from an EMBL/GenBank/DDBJ whole genome shotgun (WGS) entry which is preliminary data.</text>
</comment>
<keyword evidence="7" id="KW-1185">Reference proteome</keyword>
<name>A0A541BPG5_9NOCA</name>
<evidence type="ECO:0000313" key="6">
    <source>
        <dbReference type="EMBL" id="TQF74213.1"/>
    </source>
</evidence>
<evidence type="ECO:0000256" key="4">
    <source>
        <dbReference type="PIRSR" id="PIRSR000303-1"/>
    </source>
</evidence>
<keyword evidence="3 5" id="KW-0560">Oxidoreductase</keyword>
<dbReference type="PROSITE" id="PS51355">
    <property type="entry name" value="GLUTATHIONE_PEROXID_3"/>
    <property type="match status" value="1"/>
</dbReference>
<dbReference type="InterPro" id="IPR000889">
    <property type="entry name" value="Glutathione_peroxidase"/>
</dbReference>
<dbReference type="FunFam" id="3.40.30.10:FF:000010">
    <property type="entry name" value="Glutathione peroxidase"/>
    <property type="match status" value="1"/>
</dbReference>
<dbReference type="Pfam" id="PF00255">
    <property type="entry name" value="GSHPx"/>
    <property type="match status" value="1"/>
</dbReference>
<evidence type="ECO:0000256" key="5">
    <source>
        <dbReference type="RuleBase" id="RU000499"/>
    </source>
</evidence>